<dbReference type="GO" id="GO:0003677">
    <property type="term" value="F:DNA binding"/>
    <property type="evidence" value="ECO:0007669"/>
    <property type="project" value="InterPro"/>
</dbReference>
<reference evidence="3" key="1">
    <citation type="journal article" date="2021" name="Nat. Commun.">
        <title>Genetic determinants of endophytism in the Arabidopsis root mycobiome.</title>
        <authorList>
            <person name="Mesny F."/>
            <person name="Miyauchi S."/>
            <person name="Thiergart T."/>
            <person name="Pickel B."/>
            <person name="Atanasova L."/>
            <person name="Karlsson M."/>
            <person name="Huettel B."/>
            <person name="Barry K.W."/>
            <person name="Haridas S."/>
            <person name="Chen C."/>
            <person name="Bauer D."/>
            <person name="Andreopoulos W."/>
            <person name="Pangilinan J."/>
            <person name="LaButti K."/>
            <person name="Riley R."/>
            <person name="Lipzen A."/>
            <person name="Clum A."/>
            <person name="Drula E."/>
            <person name="Henrissat B."/>
            <person name="Kohler A."/>
            <person name="Grigoriev I.V."/>
            <person name="Martin F.M."/>
            <person name="Hacquard S."/>
        </authorList>
    </citation>
    <scope>NUCLEOTIDE SEQUENCE</scope>
    <source>
        <strain evidence="3">MPI-CAGE-AT-0147</strain>
    </source>
</reference>
<evidence type="ECO:0000259" key="2">
    <source>
        <dbReference type="SMART" id="SM00906"/>
    </source>
</evidence>
<evidence type="ECO:0000313" key="3">
    <source>
        <dbReference type="EMBL" id="KAH7110284.1"/>
    </source>
</evidence>
<organism evidence="3 4">
    <name type="scientific">Dactylonectria macrodidyma</name>
    <dbReference type="NCBI Taxonomy" id="307937"/>
    <lineage>
        <taxon>Eukaryota</taxon>
        <taxon>Fungi</taxon>
        <taxon>Dikarya</taxon>
        <taxon>Ascomycota</taxon>
        <taxon>Pezizomycotina</taxon>
        <taxon>Sordariomycetes</taxon>
        <taxon>Hypocreomycetidae</taxon>
        <taxon>Hypocreales</taxon>
        <taxon>Nectriaceae</taxon>
        <taxon>Dactylonectria</taxon>
    </lineage>
</organism>
<name>A0A9P9I8E8_9HYPO</name>
<evidence type="ECO:0000256" key="1">
    <source>
        <dbReference type="ARBA" id="ARBA00023242"/>
    </source>
</evidence>
<dbReference type="SMART" id="SM00906">
    <property type="entry name" value="Fungal_trans"/>
    <property type="match status" value="1"/>
</dbReference>
<dbReference type="EMBL" id="JAGMUV010000046">
    <property type="protein sequence ID" value="KAH7110284.1"/>
    <property type="molecule type" value="Genomic_DNA"/>
</dbReference>
<dbReference type="PANTHER" id="PTHR46910:SF13">
    <property type="entry name" value="SPECIFIC TRANSCRIPTION FACTOR, PUTATIVE (AFU_ORTHOLOGUE AFUA_4G06190)-RELATED"/>
    <property type="match status" value="1"/>
</dbReference>
<keyword evidence="4" id="KW-1185">Reference proteome</keyword>
<evidence type="ECO:0000313" key="4">
    <source>
        <dbReference type="Proteomes" id="UP000738349"/>
    </source>
</evidence>
<dbReference type="GO" id="GO:0006351">
    <property type="term" value="P:DNA-templated transcription"/>
    <property type="evidence" value="ECO:0007669"/>
    <property type="project" value="InterPro"/>
</dbReference>
<dbReference type="PANTHER" id="PTHR46910">
    <property type="entry name" value="TRANSCRIPTION FACTOR PDR1"/>
    <property type="match status" value="1"/>
</dbReference>
<dbReference type="GO" id="GO:0008270">
    <property type="term" value="F:zinc ion binding"/>
    <property type="evidence" value="ECO:0007669"/>
    <property type="project" value="InterPro"/>
</dbReference>
<dbReference type="InterPro" id="IPR007219">
    <property type="entry name" value="XnlR_reg_dom"/>
</dbReference>
<dbReference type="CDD" id="cd12148">
    <property type="entry name" value="fungal_TF_MHR"/>
    <property type="match status" value="1"/>
</dbReference>
<protein>
    <recommendedName>
        <fullName evidence="2">Xylanolytic transcriptional activator regulatory domain-containing protein</fullName>
    </recommendedName>
</protein>
<feature type="domain" description="Xylanolytic transcriptional activator regulatory" evidence="2">
    <location>
        <begin position="157"/>
        <end position="232"/>
    </location>
</feature>
<dbReference type="AlphaFoldDB" id="A0A9P9I8E8"/>
<gene>
    <name evidence="3" type="ORF">EDB81DRAFT_672191</name>
</gene>
<dbReference type="InterPro" id="IPR050987">
    <property type="entry name" value="AtrR-like"/>
</dbReference>
<dbReference type="GO" id="GO:0003700">
    <property type="term" value="F:DNA-binding transcription factor activity"/>
    <property type="evidence" value="ECO:0007669"/>
    <property type="project" value="InterPro"/>
</dbReference>
<dbReference type="OrthoDB" id="39175at2759"/>
<keyword evidence="1" id="KW-0539">Nucleus</keyword>
<comment type="caution">
    <text evidence="3">The sequence shown here is derived from an EMBL/GenBank/DDBJ whole genome shotgun (WGS) entry which is preliminary data.</text>
</comment>
<dbReference type="Pfam" id="PF04082">
    <property type="entry name" value="Fungal_trans"/>
    <property type="match status" value="1"/>
</dbReference>
<accession>A0A9P9I8E8</accession>
<proteinExistence type="predicted"/>
<sequence length="563" mass="63882">MSQLGDAETPAGVINATETSWPRTAKLSDLCCETLLRMVTIYEEEVGLSYPVVALDPLRKYIAVTYKEARLGSRAETLKASTPAVKEDRYDEQLVVIISIVMVLQSGGRSDIGARWVDKMASVVRHRTTRDRIGVQDIVLLVLMAFLYFHSDREILAWRMTGEAARMLLELGFHRSETLKKRYPTRNELRQAVKLFWSVYNTERRFSYGSGLPFVLQDADIDHDLPEPDESSFSSMYVKSMIVYTRIASHVWRSATTSPELSTAFVEGTRDRLDFRVLQWRKSLPIKLQFRGVEETFDPEKHVWGHWRLRLMLYLRANQMRIVIHRNVIHHKAMPRGQKRLINPSSINTLIEIAQDTIRVLAQLTETADLYKIQQQTYNFFLESALASLLVVIVTNEPIYGDICTGDVRLAMNVIHKFAAHSSISNHLRTKIDNFRNVERRVRGSRSDKMWQSSRGVADGTPPVVCPPVSDATRDSQCSPSLLPSEINLNVAANWPAPKMPSNMSSTWDSQPRFPPVDGMSIGGILGDFNMEPFHCGSSPDKADPALSLYIANSWMKIGFCRS</sequence>
<dbReference type="Proteomes" id="UP000738349">
    <property type="component" value="Unassembled WGS sequence"/>
</dbReference>